<accession>A0AAW1I0P8</accession>
<dbReference type="GO" id="GO:0009251">
    <property type="term" value="P:glucan catabolic process"/>
    <property type="evidence" value="ECO:0007669"/>
    <property type="project" value="TreeGrafter"/>
</dbReference>
<dbReference type="Gene3D" id="3.20.20.300">
    <property type="entry name" value="Glycoside hydrolase, family 3, N-terminal domain"/>
    <property type="match status" value="1"/>
</dbReference>
<reference evidence="3" key="1">
    <citation type="submission" date="2024-03" db="EMBL/GenBank/DDBJ databases">
        <title>WGS assembly of Saponaria officinalis var. Norfolk2.</title>
        <authorList>
            <person name="Jenkins J."/>
            <person name="Shu S."/>
            <person name="Grimwood J."/>
            <person name="Barry K."/>
            <person name="Goodstein D."/>
            <person name="Schmutz J."/>
            <person name="Leebens-Mack J."/>
            <person name="Osbourn A."/>
        </authorList>
    </citation>
    <scope>NUCLEOTIDE SEQUENCE [LARGE SCALE GENOMIC DNA]</scope>
    <source>
        <strain evidence="3">JIC</strain>
    </source>
</reference>
<evidence type="ECO:0000259" key="2">
    <source>
        <dbReference type="Pfam" id="PF00933"/>
    </source>
</evidence>
<evidence type="ECO:0000313" key="3">
    <source>
        <dbReference type="EMBL" id="KAK9682088.1"/>
    </source>
</evidence>
<sequence length="86" mass="9449">MIDGFQKLAMESRLDLAYRIGVATALVVRASGAHYAFAPCVGVCRDSRWGRCYESYSEDTEIVRKITSIVSGFQGIPPRGHPNGLE</sequence>
<gene>
    <name evidence="3" type="ORF">RND81_10G049200</name>
</gene>
<evidence type="ECO:0000256" key="1">
    <source>
        <dbReference type="ARBA" id="ARBA00022801"/>
    </source>
</evidence>
<dbReference type="Pfam" id="PF00933">
    <property type="entry name" value="Glyco_hydro_3"/>
    <property type="match status" value="1"/>
</dbReference>
<dbReference type="InterPro" id="IPR051915">
    <property type="entry name" value="Cellulose_Degrad_GH3"/>
</dbReference>
<dbReference type="Proteomes" id="UP001443914">
    <property type="component" value="Unassembled WGS sequence"/>
</dbReference>
<dbReference type="InterPro" id="IPR017853">
    <property type="entry name" value="GH"/>
</dbReference>
<name>A0AAW1I0P8_SAPOF</name>
<organism evidence="3 4">
    <name type="scientific">Saponaria officinalis</name>
    <name type="common">Common soapwort</name>
    <name type="synonym">Lychnis saponaria</name>
    <dbReference type="NCBI Taxonomy" id="3572"/>
    <lineage>
        <taxon>Eukaryota</taxon>
        <taxon>Viridiplantae</taxon>
        <taxon>Streptophyta</taxon>
        <taxon>Embryophyta</taxon>
        <taxon>Tracheophyta</taxon>
        <taxon>Spermatophyta</taxon>
        <taxon>Magnoliopsida</taxon>
        <taxon>eudicotyledons</taxon>
        <taxon>Gunneridae</taxon>
        <taxon>Pentapetalae</taxon>
        <taxon>Caryophyllales</taxon>
        <taxon>Caryophyllaceae</taxon>
        <taxon>Caryophylleae</taxon>
        <taxon>Saponaria</taxon>
    </lineage>
</organism>
<dbReference type="EMBL" id="JBDFQZ010000010">
    <property type="protein sequence ID" value="KAK9682088.1"/>
    <property type="molecule type" value="Genomic_DNA"/>
</dbReference>
<dbReference type="PANTHER" id="PTHR30620:SF33">
    <property type="entry name" value="BETA-D-GLUCAN EXOHYDROLASE-LIKE PROTEIN-RELATED"/>
    <property type="match status" value="1"/>
</dbReference>
<feature type="domain" description="Glycoside hydrolase family 3 N-terminal" evidence="2">
    <location>
        <begin position="6"/>
        <end position="75"/>
    </location>
</feature>
<dbReference type="SUPFAM" id="SSF51445">
    <property type="entry name" value="(Trans)glycosidases"/>
    <property type="match status" value="1"/>
</dbReference>
<keyword evidence="4" id="KW-1185">Reference proteome</keyword>
<protein>
    <recommendedName>
        <fullName evidence="2">Glycoside hydrolase family 3 N-terminal domain-containing protein</fullName>
    </recommendedName>
</protein>
<dbReference type="InterPro" id="IPR001764">
    <property type="entry name" value="Glyco_hydro_3_N"/>
</dbReference>
<proteinExistence type="predicted"/>
<dbReference type="PANTHER" id="PTHR30620">
    <property type="entry name" value="PERIPLASMIC BETA-GLUCOSIDASE-RELATED"/>
    <property type="match status" value="1"/>
</dbReference>
<dbReference type="GO" id="GO:0008422">
    <property type="term" value="F:beta-glucosidase activity"/>
    <property type="evidence" value="ECO:0007669"/>
    <property type="project" value="TreeGrafter"/>
</dbReference>
<dbReference type="InterPro" id="IPR036962">
    <property type="entry name" value="Glyco_hydro_3_N_sf"/>
</dbReference>
<evidence type="ECO:0000313" key="4">
    <source>
        <dbReference type="Proteomes" id="UP001443914"/>
    </source>
</evidence>
<dbReference type="AlphaFoldDB" id="A0AAW1I0P8"/>
<keyword evidence="1" id="KW-0378">Hydrolase</keyword>
<comment type="caution">
    <text evidence="3">The sequence shown here is derived from an EMBL/GenBank/DDBJ whole genome shotgun (WGS) entry which is preliminary data.</text>
</comment>